<evidence type="ECO:0000313" key="1">
    <source>
        <dbReference type="EMBL" id="ABI81778.1"/>
    </source>
</evidence>
<protein>
    <submittedName>
        <fullName evidence="1">Uncharacterized protein</fullName>
    </submittedName>
</protein>
<dbReference type="Proteomes" id="UP000002534">
    <property type="component" value="Chromosome"/>
</dbReference>
<dbReference type="KEGG" id="pca:Pcar_3157"/>
<evidence type="ECO:0000313" key="2">
    <source>
        <dbReference type="Proteomes" id="UP000002534"/>
    </source>
</evidence>
<dbReference type="AlphaFoldDB" id="Q0C709"/>
<gene>
    <name evidence="1" type="ordered locus">Pcar_3157</name>
</gene>
<accession>Q0C709</accession>
<dbReference type="EMBL" id="CP000142">
    <property type="protein sequence ID" value="ABI81778.1"/>
    <property type="molecule type" value="Genomic_DNA"/>
</dbReference>
<sequence>MRFFKLWWGNLGCHSPRRGINGDIDEKHPCQFYGVLKFHPIGQRTGLGPHRPTWFCSPLPLRGGK</sequence>
<name>Q0C709_SYNC1</name>
<proteinExistence type="predicted"/>
<organism evidence="1 2">
    <name type="scientific">Syntrophotalea carbinolica (strain DSM 2380 / NBRC 103641 / GraBd1)</name>
    <name type="common">Pelobacter carbinolicus</name>
    <dbReference type="NCBI Taxonomy" id="338963"/>
    <lineage>
        <taxon>Bacteria</taxon>
        <taxon>Pseudomonadati</taxon>
        <taxon>Thermodesulfobacteriota</taxon>
        <taxon>Desulfuromonadia</taxon>
        <taxon>Desulfuromonadales</taxon>
        <taxon>Syntrophotaleaceae</taxon>
        <taxon>Syntrophotalea</taxon>
    </lineage>
</organism>
<reference evidence="1 2" key="2">
    <citation type="journal article" date="2012" name="BMC Genomics">
        <title>The genome of Pelobacter carbinolicus reveals surprising metabolic capabilities and physiological features.</title>
        <authorList>
            <person name="Aklujkar M."/>
            <person name="Haveman S.A."/>
            <person name="Didonato R.Jr."/>
            <person name="Chertkov O."/>
            <person name="Han C.S."/>
            <person name="Land M.L."/>
            <person name="Brown P."/>
            <person name="Lovley D.R."/>
        </authorList>
    </citation>
    <scope>NUCLEOTIDE SEQUENCE [LARGE SCALE GENOMIC DNA]</scope>
    <source>
        <strain evidence="2">DSM 2380 / NBRC 103641 / GraBd1</strain>
    </source>
</reference>
<keyword evidence="2" id="KW-1185">Reference proteome</keyword>
<reference evidence="2" key="1">
    <citation type="submission" date="2005-10" db="EMBL/GenBank/DDBJ databases">
        <title>Complete sequence of Pelobacter carbinolicus DSM 2380.</title>
        <authorList>
            <person name="Copeland A."/>
            <person name="Lucas S."/>
            <person name="Lapidus A."/>
            <person name="Barry K."/>
            <person name="Detter J.C."/>
            <person name="Glavina T."/>
            <person name="Hammon N."/>
            <person name="Israni S."/>
            <person name="Pitluck S."/>
            <person name="Chertkov O."/>
            <person name="Schmutz J."/>
            <person name="Larimer F."/>
            <person name="Land M."/>
            <person name="Kyrpides N."/>
            <person name="Ivanova N."/>
            <person name="Richardson P."/>
        </authorList>
    </citation>
    <scope>NUCLEOTIDE SEQUENCE [LARGE SCALE GENOMIC DNA]</scope>
    <source>
        <strain evidence="2">DSM 2380 / NBRC 103641 / GraBd1</strain>
    </source>
</reference>
<dbReference type="HOGENOM" id="CLU_2845913_0_0_7"/>